<keyword evidence="2" id="KW-1185">Reference proteome</keyword>
<reference evidence="1 2" key="1">
    <citation type="journal article" date="2024" name="G3 (Bethesda)">
        <title>Genome assembly of Hibiscus sabdariffa L. provides insights into metabolisms of medicinal natural products.</title>
        <authorList>
            <person name="Kim T."/>
        </authorList>
    </citation>
    <scope>NUCLEOTIDE SEQUENCE [LARGE SCALE GENOMIC DNA]</scope>
    <source>
        <strain evidence="1">TK-2024</strain>
        <tissue evidence="1">Old leaves</tissue>
    </source>
</reference>
<proteinExistence type="predicted"/>
<gene>
    <name evidence="1" type="ORF">V6N12_057885</name>
</gene>
<protein>
    <submittedName>
        <fullName evidence="1">Uncharacterized protein</fullName>
    </submittedName>
</protein>
<dbReference type="Proteomes" id="UP001472677">
    <property type="component" value="Unassembled WGS sequence"/>
</dbReference>
<evidence type="ECO:0000313" key="2">
    <source>
        <dbReference type="Proteomes" id="UP001472677"/>
    </source>
</evidence>
<dbReference type="EMBL" id="JBBPBM010000185">
    <property type="protein sequence ID" value="KAK8501554.1"/>
    <property type="molecule type" value="Genomic_DNA"/>
</dbReference>
<accession>A0ABR2B3W6</accession>
<comment type="caution">
    <text evidence="1">The sequence shown here is derived from an EMBL/GenBank/DDBJ whole genome shotgun (WGS) entry which is preliminary data.</text>
</comment>
<name>A0ABR2B3W6_9ROSI</name>
<sequence>MPLETFLTLQEIKEAISCRHCDKATYEISNGGLPLETFLMVMKIQVMPALQAAANKDTLSKPMVSNYADCSPQHPPTIFIGVANIIVTIVLDSNMS</sequence>
<organism evidence="1 2">
    <name type="scientific">Hibiscus sabdariffa</name>
    <name type="common">roselle</name>
    <dbReference type="NCBI Taxonomy" id="183260"/>
    <lineage>
        <taxon>Eukaryota</taxon>
        <taxon>Viridiplantae</taxon>
        <taxon>Streptophyta</taxon>
        <taxon>Embryophyta</taxon>
        <taxon>Tracheophyta</taxon>
        <taxon>Spermatophyta</taxon>
        <taxon>Magnoliopsida</taxon>
        <taxon>eudicotyledons</taxon>
        <taxon>Gunneridae</taxon>
        <taxon>Pentapetalae</taxon>
        <taxon>rosids</taxon>
        <taxon>malvids</taxon>
        <taxon>Malvales</taxon>
        <taxon>Malvaceae</taxon>
        <taxon>Malvoideae</taxon>
        <taxon>Hibiscus</taxon>
    </lineage>
</organism>
<evidence type="ECO:0000313" key="1">
    <source>
        <dbReference type="EMBL" id="KAK8501554.1"/>
    </source>
</evidence>